<protein>
    <recommendedName>
        <fullName evidence="5">DDH domain-containing protein</fullName>
    </recommendedName>
</protein>
<dbReference type="Proteomes" id="UP000228568">
    <property type="component" value="Unassembled WGS sequence"/>
</dbReference>
<feature type="domain" description="DDH" evidence="5">
    <location>
        <begin position="6"/>
        <end position="145"/>
    </location>
</feature>
<dbReference type="PANTHER" id="PTHR12112">
    <property type="entry name" value="BNIP - RELATED"/>
    <property type="match status" value="1"/>
</dbReference>
<gene>
    <name evidence="6" type="ORF">COX81_01560</name>
</gene>
<evidence type="ECO:0000256" key="3">
    <source>
        <dbReference type="ARBA" id="ARBA00022801"/>
    </source>
</evidence>
<dbReference type="SUPFAM" id="SSF64182">
    <property type="entry name" value="DHH phosphoesterases"/>
    <property type="match status" value="1"/>
</dbReference>
<proteinExistence type="predicted"/>
<evidence type="ECO:0000256" key="2">
    <source>
        <dbReference type="ARBA" id="ARBA00022723"/>
    </source>
</evidence>
<dbReference type="AlphaFoldDB" id="A0A2M7V8I6"/>
<accession>A0A2M7V8I6</accession>
<dbReference type="InterPro" id="IPR001667">
    <property type="entry name" value="DDH_dom"/>
</dbReference>
<keyword evidence="2" id="KW-0479">Metal-binding</keyword>
<evidence type="ECO:0000313" key="6">
    <source>
        <dbReference type="EMBL" id="PIZ95132.1"/>
    </source>
</evidence>
<keyword evidence="4" id="KW-0464">Manganese</keyword>
<dbReference type="InterPro" id="IPR038763">
    <property type="entry name" value="DHH_sf"/>
</dbReference>
<dbReference type="Pfam" id="PF01368">
    <property type="entry name" value="DHH"/>
    <property type="match status" value="1"/>
</dbReference>
<dbReference type="GO" id="GO:0005737">
    <property type="term" value="C:cytoplasm"/>
    <property type="evidence" value="ECO:0007669"/>
    <property type="project" value="TreeGrafter"/>
</dbReference>
<dbReference type="EMBL" id="PFPK01000019">
    <property type="protein sequence ID" value="PIZ95132.1"/>
    <property type="molecule type" value="Genomic_DNA"/>
</dbReference>
<evidence type="ECO:0000256" key="4">
    <source>
        <dbReference type="ARBA" id="ARBA00023211"/>
    </source>
</evidence>
<reference evidence="7" key="1">
    <citation type="submission" date="2017-09" db="EMBL/GenBank/DDBJ databases">
        <title>Depth-based differentiation of microbial function through sediment-hosted aquifers and enrichment of novel symbionts in the deep terrestrial subsurface.</title>
        <authorList>
            <person name="Probst A.J."/>
            <person name="Ladd B."/>
            <person name="Jarett J.K."/>
            <person name="Geller-Mcgrath D.E."/>
            <person name="Sieber C.M.K."/>
            <person name="Emerson J.B."/>
            <person name="Anantharaman K."/>
            <person name="Thomas B.C."/>
            <person name="Malmstrom R."/>
            <person name="Stieglmeier M."/>
            <person name="Klingl A."/>
            <person name="Woyke T."/>
            <person name="Ryan C.M."/>
            <person name="Banfield J.F."/>
        </authorList>
    </citation>
    <scope>NUCLEOTIDE SEQUENCE [LARGE SCALE GENOMIC DNA]</scope>
</reference>
<dbReference type="PANTHER" id="PTHR12112:SF22">
    <property type="entry name" value="MANGANESE-DEPENDENT INORGANIC PYROPHOSPHATASE-RELATED"/>
    <property type="match status" value="1"/>
</dbReference>
<comment type="cofactor">
    <cofactor evidence="1">
        <name>Mn(2+)</name>
        <dbReference type="ChEBI" id="CHEBI:29035"/>
    </cofactor>
</comment>
<dbReference type="Gene3D" id="3.90.1640.10">
    <property type="entry name" value="inorganic pyrophosphatase (n-terminal core)"/>
    <property type="match status" value="1"/>
</dbReference>
<name>A0A2M7V8I6_9BACT</name>
<evidence type="ECO:0000256" key="1">
    <source>
        <dbReference type="ARBA" id="ARBA00001936"/>
    </source>
</evidence>
<keyword evidence="3" id="KW-0378">Hydrolase</keyword>
<evidence type="ECO:0000259" key="5">
    <source>
        <dbReference type="Pfam" id="PF01368"/>
    </source>
</evidence>
<organism evidence="6 7">
    <name type="scientific">Candidatus Magasanikbacteria bacterium CG_4_10_14_0_2_um_filter_37_12</name>
    <dbReference type="NCBI Taxonomy" id="1974637"/>
    <lineage>
        <taxon>Bacteria</taxon>
        <taxon>Candidatus Magasanikiibacteriota</taxon>
    </lineage>
</organism>
<sequence length="250" mass="27952">MSIQKTLIISYPNPDLDGYACSFAYAELLNKTNKNAVGVAFGTPYVEVQYVLNNFEINPLASGEDILLKNKNCSVIFLDESSVSHLPPNISPDQVVEIIDHHMANEEEKFVNAKKQIEAVGSCATLVAERFAQSGLRPSREAVILLYGAIVSSTVNFKNKVTTERDKVMADWLLTLIDLPDDFVKNLFLSKSAVGDDLEQILYSDMKVVELARVKVCIFQLEISGVEKLLENRKDEIMSILKKNQERACF</sequence>
<evidence type="ECO:0000313" key="7">
    <source>
        <dbReference type="Proteomes" id="UP000228568"/>
    </source>
</evidence>
<comment type="caution">
    <text evidence="6">The sequence shown here is derived from an EMBL/GenBank/DDBJ whole genome shotgun (WGS) entry which is preliminary data.</text>
</comment>